<evidence type="ECO:0000259" key="1">
    <source>
        <dbReference type="Pfam" id="PF00561"/>
    </source>
</evidence>
<dbReference type="AlphaFoldDB" id="A0A3G8LZH7"/>
<keyword evidence="3" id="KW-1185">Reference proteome</keyword>
<dbReference type="PANTHER" id="PTHR43798:SF33">
    <property type="entry name" value="HYDROLASE, PUTATIVE (AFU_ORTHOLOGUE AFUA_2G14860)-RELATED"/>
    <property type="match status" value="1"/>
</dbReference>
<dbReference type="InterPro" id="IPR029058">
    <property type="entry name" value="AB_hydrolase_fold"/>
</dbReference>
<dbReference type="InterPro" id="IPR000073">
    <property type="entry name" value="AB_hydrolase_1"/>
</dbReference>
<proteinExistence type="predicted"/>
<dbReference type="OrthoDB" id="6251202at2"/>
<accession>A0A3G8LZH7</accession>
<keyword evidence="2" id="KW-0378">Hydrolase</keyword>
<sequence length="292" mass="32946">MITLSEWQQQGKFVSINGQQIFTRCSENCQAPVLLLIHGFPSASWDWEGMWHQLTQHYYVITLDMLGFGFSDKPKAARYLISEQADLYQALLQQLGVSHYHILAHDYGDTVAQELLARQIDGGNNMHIASVCFLNGGLFPETHKPILIQKLLLSPLGPLVSKLINKQKFAANLQHIFGPSTPPTPDVIDTLWQLLNHNNGLSVMHKLIGYMTQRQQNRERWVGAMVNSTIPIKLIAGALDPISGQHMIDHYRQLIPNANITTMPTLGHYPQVEDAQAMTTAYLQFRSRVNEP</sequence>
<feature type="domain" description="AB hydrolase-1" evidence="1">
    <location>
        <begin position="32"/>
        <end position="274"/>
    </location>
</feature>
<evidence type="ECO:0000313" key="3">
    <source>
        <dbReference type="Proteomes" id="UP000278035"/>
    </source>
</evidence>
<protein>
    <submittedName>
        <fullName evidence="2">Alpha/beta hydrolase</fullName>
    </submittedName>
</protein>
<dbReference type="KEGG" id="slj:EGC82_20095"/>
<evidence type="ECO:0000313" key="2">
    <source>
        <dbReference type="EMBL" id="AZG74847.1"/>
    </source>
</evidence>
<dbReference type="PANTHER" id="PTHR43798">
    <property type="entry name" value="MONOACYLGLYCEROL LIPASE"/>
    <property type="match status" value="1"/>
</dbReference>
<dbReference type="InterPro" id="IPR050266">
    <property type="entry name" value="AB_hydrolase_sf"/>
</dbReference>
<dbReference type="GO" id="GO:0016020">
    <property type="term" value="C:membrane"/>
    <property type="evidence" value="ECO:0007669"/>
    <property type="project" value="TreeGrafter"/>
</dbReference>
<reference evidence="3" key="1">
    <citation type="submission" date="2018-11" db="EMBL/GenBank/DDBJ databases">
        <title>Shewanella sp. M2.</title>
        <authorList>
            <person name="Hwang Y.J."/>
            <person name="Hwang C.Y."/>
        </authorList>
    </citation>
    <scope>NUCLEOTIDE SEQUENCE [LARGE SCALE GENOMIC DNA]</scope>
    <source>
        <strain evidence="3">LMG 19866</strain>
    </source>
</reference>
<organism evidence="2 3">
    <name type="scientific">Shewanella livingstonensis</name>
    <dbReference type="NCBI Taxonomy" id="150120"/>
    <lineage>
        <taxon>Bacteria</taxon>
        <taxon>Pseudomonadati</taxon>
        <taxon>Pseudomonadota</taxon>
        <taxon>Gammaproteobacteria</taxon>
        <taxon>Alteromonadales</taxon>
        <taxon>Shewanellaceae</taxon>
        <taxon>Shewanella</taxon>
    </lineage>
</organism>
<dbReference type="GO" id="GO:0047372">
    <property type="term" value="F:monoacylglycerol lipase activity"/>
    <property type="evidence" value="ECO:0007669"/>
    <property type="project" value="TreeGrafter"/>
</dbReference>
<dbReference type="GO" id="GO:0046464">
    <property type="term" value="P:acylglycerol catabolic process"/>
    <property type="evidence" value="ECO:0007669"/>
    <property type="project" value="TreeGrafter"/>
</dbReference>
<gene>
    <name evidence="2" type="ORF">EGC82_20095</name>
</gene>
<dbReference type="PRINTS" id="PR00412">
    <property type="entry name" value="EPOXHYDRLASE"/>
</dbReference>
<dbReference type="Pfam" id="PF00561">
    <property type="entry name" value="Abhydrolase_1"/>
    <property type="match status" value="1"/>
</dbReference>
<dbReference type="RefSeq" id="WP_124732324.1">
    <property type="nucleotide sequence ID" value="NZ_CBCSKC010000066.1"/>
</dbReference>
<name>A0A3G8LZH7_9GAMM</name>
<dbReference type="Gene3D" id="3.40.50.1820">
    <property type="entry name" value="alpha/beta hydrolase"/>
    <property type="match status" value="1"/>
</dbReference>
<dbReference type="SUPFAM" id="SSF53474">
    <property type="entry name" value="alpha/beta-Hydrolases"/>
    <property type="match status" value="1"/>
</dbReference>
<dbReference type="InterPro" id="IPR000639">
    <property type="entry name" value="Epox_hydrolase-like"/>
</dbReference>
<dbReference type="EMBL" id="CP034015">
    <property type="protein sequence ID" value="AZG74847.1"/>
    <property type="molecule type" value="Genomic_DNA"/>
</dbReference>
<dbReference type="Proteomes" id="UP000278035">
    <property type="component" value="Chromosome"/>
</dbReference>